<dbReference type="Pfam" id="PF08242">
    <property type="entry name" value="Methyltransf_12"/>
    <property type="match status" value="1"/>
</dbReference>
<proteinExistence type="predicted"/>
<keyword evidence="2" id="KW-0808">Transferase</keyword>
<dbReference type="GO" id="GO:0032259">
    <property type="term" value="P:methylation"/>
    <property type="evidence" value="ECO:0007669"/>
    <property type="project" value="UniProtKB-KW"/>
</dbReference>
<gene>
    <name evidence="2" type="ORF">E4099_21230</name>
</gene>
<reference evidence="2 3" key="1">
    <citation type="submission" date="2019-03" db="EMBL/GenBank/DDBJ databases">
        <authorList>
            <person name="Gonzalez-Pimentel J.L."/>
        </authorList>
    </citation>
    <scope>NUCLEOTIDE SEQUENCE [LARGE SCALE GENOMIC DNA]</scope>
    <source>
        <strain evidence="2 3">JCM 31289</strain>
    </source>
</reference>
<dbReference type="SUPFAM" id="SSF53335">
    <property type="entry name" value="S-adenosyl-L-methionine-dependent methyltransferases"/>
    <property type="match status" value="1"/>
</dbReference>
<feature type="domain" description="Methyltransferase type 12" evidence="1">
    <location>
        <begin position="58"/>
        <end position="156"/>
    </location>
</feature>
<dbReference type="CDD" id="cd02440">
    <property type="entry name" value="AdoMet_MTases"/>
    <property type="match status" value="1"/>
</dbReference>
<name>A0A4Z0GX01_9ACTN</name>
<protein>
    <submittedName>
        <fullName evidence="2">Class I SAM-dependent methyltransferase</fullName>
    </submittedName>
</protein>
<dbReference type="OrthoDB" id="507855at2"/>
<dbReference type="Gene3D" id="3.40.50.150">
    <property type="entry name" value="Vaccinia Virus protein VP39"/>
    <property type="match status" value="1"/>
</dbReference>
<accession>A0A4Z0GX01</accession>
<dbReference type="GO" id="GO:0008168">
    <property type="term" value="F:methyltransferase activity"/>
    <property type="evidence" value="ECO:0007669"/>
    <property type="project" value="UniProtKB-KW"/>
</dbReference>
<dbReference type="InterPro" id="IPR029063">
    <property type="entry name" value="SAM-dependent_MTases_sf"/>
</dbReference>
<comment type="caution">
    <text evidence="2">The sequence shown here is derived from an EMBL/GenBank/DDBJ whole genome shotgun (WGS) entry which is preliminary data.</text>
</comment>
<evidence type="ECO:0000313" key="2">
    <source>
        <dbReference type="EMBL" id="TGB01165.1"/>
    </source>
</evidence>
<evidence type="ECO:0000313" key="3">
    <source>
        <dbReference type="Proteomes" id="UP000297948"/>
    </source>
</evidence>
<keyword evidence="3" id="KW-1185">Reference proteome</keyword>
<sequence>MAIAPTAADVEAGQADYTPLRLRLYDLAVHGFFCPVMWKVPPSALQRMYDRNIAAEHLDIGVGTGRLLDRCTMPVDRPLITLLDMNPHCLAHAARRLSRYEVSTCRANVLEPFPLPARTYGSAALNLVLHCVPGDLAHKGVALDNAAACVRPGGRIFGSTVLSLGVPVSRRARFAMDRLNARGTFSNAQDGLEDLHQVLAGRFSRYRLTVYGCAALFEATVE</sequence>
<organism evidence="2 3">
    <name type="scientific">Streptomyces palmae</name>
    <dbReference type="NCBI Taxonomy" id="1701085"/>
    <lineage>
        <taxon>Bacteria</taxon>
        <taxon>Bacillati</taxon>
        <taxon>Actinomycetota</taxon>
        <taxon>Actinomycetes</taxon>
        <taxon>Kitasatosporales</taxon>
        <taxon>Streptomycetaceae</taxon>
        <taxon>Streptomyces</taxon>
    </lineage>
</organism>
<dbReference type="RefSeq" id="WP_135340687.1">
    <property type="nucleotide sequence ID" value="NZ_JBHLTX010000036.1"/>
</dbReference>
<evidence type="ECO:0000259" key="1">
    <source>
        <dbReference type="Pfam" id="PF08242"/>
    </source>
</evidence>
<keyword evidence="2" id="KW-0489">Methyltransferase</keyword>
<dbReference type="InterPro" id="IPR013217">
    <property type="entry name" value="Methyltransf_12"/>
</dbReference>
<dbReference type="PIRSF" id="PIRSF011491">
    <property type="entry name" value="Mtase_YbcY_prd"/>
    <property type="match status" value="1"/>
</dbReference>
<dbReference type="AlphaFoldDB" id="A0A4Z0GX01"/>
<dbReference type="InterPro" id="IPR016584">
    <property type="entry name" value="MeTrfase_VrtF"/>
</dbReference>
<dbReference type="Proteomes" id="UP000297948">
    <property type="component" value="Unassembled WGS sequence"/>
</dbReference>
<dbReference type="EMBL" id="SRID01000223">
    <property type="protein sequence ID" value="TGB01165.1"/>
    <property type="molecule type" value="Genomic_DNA"/>
</dbReference>